<feature type="region of interest" description="Disordered" evidence="1">
    <location>
        <begin position="36"/>
        <end position="88"/>
    </location>
</feature>
<feature type="compositionally biased region" description="Basic and acidic residues" evidence="1">
    <location>
        <begin position="126"/>
        <end position="137"/>
    </location>
</feature>
<feature type="region of interest" description="Disordered" evidence="1">
    <location>
        <begin position="111"/>
        <end position="183"/>
    </location>
</feature>
<sequence>MKARPVEKRHGLEALELDDNCSTIPPSSHVLFPKRSQCARHGGARDGVRVRGRRRGKKRRPRSNRSSEDHHHHLLGTAAGPERPFVRDHDRVQLATRPSWERRADPEARTLRPYDLATFRTRREKPRAGSRSEESRCSLRGSEQLRPPEESVPIVAAEPDLGPNGEPLIARRGDPRRPVDQVNAPETYGTHLFRRWQPTARARAMPHFVHLTRIWCPLGGHRESLISFVE</sequence>
<protein>
    <submittedName>
        <fullName evidence="2">Uncharacterized protein</fullName>
    </submittedName>
</protein>
<dbReference type="EMBL" id="KZ772712">
    <property type="protein sequence ID" value="PTQ40367.1"/>
    <property type="molecule type" value="Genomic_DNA"/>
</dbReference>
<dbReference type="Proteomes" id="UP000244005">
    <property type="component" value="Unassembled WGS sequence"/>
</dbReference>
<evidence type="ECO:0000313" key="2">
    <source>
        <dbReference type="EMBL" id="PTQ40367.1"/>
    </source>
</evidence>
<evidence type="ECO:0000313" key="3">
    <source>
        <dbReference type="Proteomes" id="UP000244005"/>
    </source>
</evidence>
<evidence type="ECO:0000256" key="1">
    <source>
        <dbReference type="SAM" id="MobiDB-lite"/>
    </source>
</evidence>
<dbReference type="AlphaFoldDB" id="A0A2R6X2N5"/>
<gene>
    <name evidence="2" type="ORF">MARPO_0040s0049</name>
</gene>
<feature type="compositionally biased region" description="Basic residues" evidence="1">
    <location>
        <begin position="50"/>
        <end position="63"/>
    </location>
</feature>
<reference evidence="3" key="1">
    <citation type="journal article" date="2017" name="Cell">
        <title>Insights into land plant evolution garnered from the Marchantia polymorpha genome.</title>
        <authorList>
            <person name="Bowman J.L."/>
            <person name="Kohchi T."/>
            <person name="Yamato K.T."/>
            <person name="Jenkins J."/>
            <person name="Shu S."/>
            <person name="Ishizaki K."/>
            <person name="Yamaoka S."/>
            <person name="Nishihama R."/>
            <person name="Nakamura Y."/>
            <person name="Berger F."/>
            <person name="Adam C."/>
            <person name="Aki S.S."/>
            <person name="Althoff F."/>
            <person name="Araki T."/>
            <person name="Arteaga-Vazquez M.A."/>
            <person name="Balasubrmanian S."/>
            <person name="Barry K."/>
            <person name="Bauer D."/>
            <person name="Boehm C.R."/>
            <person name="Briginshaw L."/>
            <person name="Caballero-Perez J."/>
            <person name="Catarino B."/>
            <person name="Chen F."/>
            <person name="Chiyoda S."/>
            <person name="Chovatia M."/>
            <person name="Davies K.M."/>
            <person name="Delmans M."/>
            <person name="Demura T."/>
            <person name="Dierschke T."/>
            <person name="Dolan L."/>
            <person name="Dorantes-Acosta A.E."/>
            <person name="Eklund D.M."/>
            <person name="Florent S.N."/>
            <person name="Flores-Sandoval E."/>
            <person name="Fujiyama A."/>
            <person name="Fukuzawa H."/>
            <person name="Galik B."/>
            <person name="Grimanelli D."/>
            <person name="Grimwood J."/>
            <person name="Grossniklaus U."/>
            <person name="Hamada T."/>
            <person name="Haseloff J."/>
            <person name="Hetherington A.J."/>
            <person name="Higo A."/>
            <person name="Hirakawa Y."/>
            <person name="Hundley H.N."/>
            <person name="Ikeda Y."/>
            <person name="Inoue K."/>
            <person name="Inoue S.I."/>
            <person name="Ishida S."/>
            <person name="Jia Q."/>
            <person name="Kakita M."/>
            <person name="Kanazawa T."/>
            <person name="Kawai Y."/>
            <person name="Kawashima T."/>
            <person name="Kennedy M."/>
            <person name="Kinose K."/>
            <person name="Kinoshita T."/>
            <person name="Kohara Y."/>
            <person name="Koide E."/>
            <person name="Komatsu K."/>
            <person name="Kopischke S."/>
            <person name="Kubo M."/>
            <person name="Kyozuka J."/>
            <person name="Lagercrantz U."/>
            <person name="Lin S.S."/>
            <person name="Lindquist E."/>
            <person name="Lipzen A.M."/>
            <person name="Lu C.W."/>
            <person name="De Luna E."/>
            <person name="Martienssen R.A."/>
            <person name="Minamino N."/>
            <person name="Mizutani M."/>
            <person name="Mizutani M."/>
            <person name="Mochizuki N."/>
            <person name="Monte I."/>
            <person name="Mosher R."/>
            <person name="Nagasaki H."/>
            <person name="Nakagami H."/>
            <person name="Naramoto S."/>
            <person name="Nishitani K."/>
            <person name="Ohtani M."/>
            <person name="Okamoto T."/>
            <person name="Okumura M."/>
            <person name="Phillips J."/>
            <person name="Pollak B."/>
            <person name="Reinders A."/>
            <person name="Rovekamp M."/>
            <person name="Sano R."/>
            <person name="Sawa S."/>
            <person name="Schmid M.W."/>
            <person name="Shirakawa M."/>
            <person name="Solano R."/>
            <person name="Spunde A."/>
            <person name="Suetsugu N."/>
            <person name="Sugano S."/>
            <person name="Sugiyama A."/>
            <person name="Sun R."/>
            <person name="Suzuki Y."/>
            <person name="Takenaka M."/>
            <person name="Takezawa D."/>
            <person name="Tomogane H."/>
            <person name="Tsuzuki M."/>
            <person name="Ueda T."/>
            <person name="Umeda M."/>
            <person name="Ward J.M."/>
            <person name="Watanabe Y."/>
            <person name="Yazaki K."/>
            <person name="Yokoyama R."/>
            <person name="Yoshitake Y."/>
            <person name="Yotsui I."/>
            <person name="Zachgo S."/>
            <person name="Schmutz J."/>
        </authorList>
    </citation>
    <scope>NUCLEOTIDE SEQUENCE [LARGE SCALE GENOMIC DNA]</scope>
    <source>
        <strain evidence="3">Tak-1</strain>
    </source>
</reference>
<organism evidence="2 3">
    <name type="scientific">Marchantia polymorpha</name>
    <name type="common">Common liverwort</name>
    <name type="synonym">Marchantia aquatica</name>
    <dbReference type="NCBI Taxonomy" id="3197"/>
    <lineage>
        <taxon>Eukaryota</taxon>
        <taxon>Viridiplantae</taxon>
        <taxon>Streptophyta</taxon>
        <taxon>Embryophyta</taxon>
        <taxon>Marchantiophyta</taxon>
        <taxon>Marchantiopsida</taxon>
        <taxon>Marchantiidae</taxon>
        <taxon>Marchantiales</taxon>
        <taxon>Marchantiaceae</taxon>
        <taxon>Marchantia</taxon>
    </lineage>
</organism>
<name>A0A2R6X2N5_MARPO</name>
<proteinExistence type="predicted"/>
<keyword evidence="3" id="KW-1185">Reference proteome</keyword>
<feature type="compositionally biased region" description="Basic and acidic residues" evidence="1">
    <location>
        <begin position="169"/>
        <end position="179"/>
    </location>
</feature>
<accession>A0A2R6X2N5</accession>